<keyword evidence="4 8" id="KW-0285">Flavoprotein</keyword>
<dbReference type="GO" id="GO:0071949">
    <property type="term" value="F:FAD binding"/>
    <property type="evidence" value="ECO:0007669"/>
    <property type="project" value="TreeGrafter"/>
</dbReference>
<dbReference type="PANTHER" id="PTHR45754:SF3">
    <property type="entry name" value="METHYLENETETRAHYDROFOLATE REDUCTASE (NADPH)"/>
    <property type="match status" value="1"/>
</dbReference>
<dbReference type="InterPro" id="IPR029041">
    <property type="entry name" value="FAD-linked_oxidoreductase-like"/>
</dbReference>
<comment type="similarity">
    <text evidence="3 8">Belongs to the methylenetetrahydrofolate reductase family.</text>
</comment>
<dbReference type="PANTHER" id="PTHR45754">
    <property type="entry name" value="METHYLENETETRAHYDROFOLATE REDUCTASE"/>
    <property type="match status" value="1"/>
</dbReference>
<dbReference type="EMBL" id="JAGPYQ010000002">
    <property type="protein sequence ID" value="MBQ0855543.1"/>
    <property type="molecule type" value="Genomic_DNA"/>
</dbReference>
<dbReference type="Pfam" id="PF02219">
    <property type="entry name" value="MTHFR"/>
    <property type="match status" value="1"/>
</dbReference>
<evidence type="ECO:0000313" key="9">
    <source>
        <dbReference type="EMBL" id="MBQ0855543.1"/>
    </source>
</evidence>
<organism evidence="9 10">
    <name type="scientific">Streptomyces liliiviolaceus</name>
    <dbReference type="NCBI Taxonomy" id="2823109"/>
    <lineage>
        <taxon>Bacteria</taxon>
        <taxon>Bacillati</taxon>
        <taxon>Actinomycetota</taxon>
        <taxon>Actinomycetes</taxon>
        <taxon>Kitasatosporales</taxon>
        <taxon>Streptomycetaceae</taxon>
        <taxon>Streptomyces</taxon>
    </lineage>
</organism>
<sequence>MTTVSTPQVSGAAVLLRDFSLEMTGKDTPKLADAAAAVPPGTRVNVTYLGNEDLTLRRTAAQSVSRLGLTPVPHVSARRLDSPAQLREFLSALQSDGTQENVFVVGGDPADPHGPYTDSLDVIRSGLLQQHGVRQIGMSGYPEGHPQIPQAALWAALEHKAALLADEGLAGDIITQFGFDAEPVLTWIEELRGRGINLPVRVGVPGPAGVRRLLSYAARFGVGTSTSIARKYGLSLTNLMSTAGPDRFIHTLAERYDPATHGEVKLHFYTFGGLGATSAWIDGFRTKEGLK</sequence>
<reference evidence="9 10" key="1">
    <citation type="submission" date="2021-04" db="EMBL/GenBank/DDBJ databases">
        <authorList>
            <person name="Tang X."/>
            <person name="Zhou X."/>
            <person name="Chen X."/>
            <person name="Cernava T."/>
            <person name="Zhang C."/>
        </authorList>
    </citation>
    <scope>NUCLEOTIDE SEQUENCE [LARGE SCALE GENOMIC DNA]</scope>
    <source>
        <strain evidence="9 10">BH-SS-21</strain>
    </source>
</reference>
<evidence type="ECO:0000256" key="1">
    <source>
        <dbReference type="ARBA" id="ARBA00001974"/>
    </source>
</evidence>
<evidence type="ECO:0000256" key="4">
    <source>
        <dbReference type="ARBA" id="ARBA00022630"/>
    </source>
</evidence>
<dbReference type="GO" id="GO:0035999">
    <property type="term" value="P:tetrahydrofolate interconversion"/>
    <property type="evidence" value="ECO:0007669"/>
    <property type="project" value="TreeGrafter"/>
</dbReference>
<evidence type="ECO:0000256" key="6">
    <source>
        <dbReference type="ARBA" id="ARBA00023002"/>
    </source>
</evidence>
<dbReference type="RefSeq" id="WP_210893976.1">
    <property type="nucleotide sequence ID" value="NZ_JAGPYQ010000002.1"/>
</dbReference>
<comment type="caution">
    <text evidence="9">The sequence shown here is derived from an EMBL/GenBank/DDBJ whole genome shotgun (WGS) entry which is preliminary data.</text>
</comment>
<evidence type="ECO:0000256" key="2">
    <source>
        <dbReference type="ARBA" id="ARBA00004777"/>
    </source>
</evidence>
<comment type="cofactor">
    <cofactor evidence="1 8">
        <name>FAD</name>
        <dbReference type="ChEBI" id="CHEBI:57692"/>
    </cofactor>
</comment>
<protein>
    <recommendedName>
        <fullName evidence="8">Methylenetetrahydrofolate reductase</fullName>
    </recommendedName>
</protein>
<accession>A0A940Y6M5</accession>
<evidence type="ECO:0000256" key="5">
    <source>
        <dbReference type="ARBA" id="ARBA00022827"/>
    </source>
</evidence>
<evidence type="ECO:0000256" key="7">
    <source>
        <dbReference type="ARBA" id="ARBA00048628"/>
    </source>
</evidence>
<evidence type="ECO:0000256" key="8">
    <source>
        <dbReference type="RuleBase" id="RU003862"/>
    </source>
</evidence>
<dbReference type="Proteomes" id="UP000677413">
    <property type="component" value="Unassembled WGS sequence"/>
</dbReference>
<dbReference type="GO" id="GO:0005829">
    <property type="term" value="C:cytosol"/>
    <property type="evidence" value="ECO:0007669"/>
    <property type="project" value="TreeGrafter"/>
</dbReference>
<comment type="pathway">
    <text evidence="2 8">One-carbon metabolism; tetrahydrofolate interconversion.</text>
</comment>
<dbReference type="CDD" id="cd00537">
    <property type="entry name" value="MTHFR"/>
    <property type="match status" value="1"/>
</dbReference>
<dbReference type="GO" id="GO:0009086">
    <property type="term" value="P:methionine biosynthetic process"/>
    <property type="evidence" value="ECO:0007669"/>
    <property type="project" value="TreeGrafter"/>
</dbReference>
<comment type="catalytic activity">
    <reaction evidence="7">
        <text>(6S)-5-methyl-5,6,7,8-tetrahydrofolate + NAD(+) = (6R)-5,10-methylene-5,6,7,8-tetrahydrofolate + NADH + H(+)</text>
        <dbReference type="Rhea" id="RHEA:19821"/>
        <dbReference type="ChEBI" id="CHEBI:15378"/>
        <dbReference type="ChEBI" id="CHEBI:15636"/>
        <dbReference type="ChEBI" id="CHEBI:18608"/>
        <dbReference type="ChEBI" id="CHEBI:57540"/>
        <dbReference type="ChEBI" id="CHEBI:57945"/>
        <dbReference type="EC" id="1.5.1.54"/>
    </reaction>
    <physiologicalReaction direction="right-to-left" evidence="7">
        <dbReference type="Rhea" id="RHEA:19823"/>
    </physiologicalReaction>
</comment>
<keyword evidence="10" id="KW-1185">Reference proteome</keyword>
<keyword evidence="5 8" id="KW-0274">FAD</keyword>
<dbReference type="Gene3D" id="3.20.20.220">
    <property type="match status" value="1"/>
</dbReference>
<evidence type="ECO:0000256" key="3">
    <source>
        <dbReference type="ARBA" id="ARBA00006743"/>
    </source>
</evidence>
<dbReference type="GO" id="GO:0106312">
    <property type="term" value="F:methylenetetrahydrofolate reductase (NADH) activity"/>
    <property type="evidence" value="ECO:0007669"/>
    <property type="project" value="UniProtKB-EC"/>
</dbReference>
<dbReference type="SUPFAM" id="SSF51730">
    <property type="entry name" value="FAD-linked oxidoreductase"/>
    <property type="match status" value="1"/>
</dbReference>
<name>A0A940Y6M5_9ACTN</name>
<gene>
    <name evidence="9" type="ORF">J8N05_46105</name>
</gene>
<evidence type="ECO:0000313" key="10">
    <source>
        <dbReference type="Proteomes" id="UP000677413"/>
    </source>
</evidence>
<dbReference type="AlphaFoldDB" id="A0A940Y6M5"/>
<keyword evidence="6 8" id="KW-0560">Oxidoreductase</keyword>
<dbReference type="InterPro" id="IPR003171">
    <property type="entry name" value="Mehydrof_redctse-like"/>
</dbReference>
<proteinExistence type="inferred from homology"/>